<evidence type="ECO:0000259" key="1">
    <source>
        <dbReference type="Pfam" id="PF13649"/>
    </source>
</evidence>
<name>A0ABY4VEE6_9GAMM</name>
<dbReference type="InterPro" id="IPR029063">
    <property type="entry name" value="SAM-dependent_MTases_sf"/>
</dbReference>
<dbReference type="Pfam" id="PF13649">
    <property type="entry name" value="Methyltransf_25"/>
    <property type="match status" value="1"/>
</dbReference>
<sequence length="206" mass="23546">MSTREISNYYDSTERSDTREDLIFALSKVKGRNIAVDCGCGAGSDIAYLRSNNFTVHAFDIENESISRCRKRFKDDEQVILSRDSFNTFHYPESSLVVADASLFFCPEKYFESVWLKITNSLTEGGIFCGSFLGPKDTMAGPEYDKEAFWNDTLVMNESKIKKHLSNFELLKWTEHDLSGETTDGTPHHWHIFSIVARKKSKLGNR</sequence>
<dbReference type="SUPFAM" id="SSF53335">
    <property type="entry name" value="S-adenosyl-L-methionine-dependent methyltransferases"/>
    <property type="match status" value="1"/>
</dbReference>
<dbReference type="InterPro" id="IPR041698">
    <property type="entry name" value="Methyltransf_25"/>
</dbReference>
<evidence type="ECO:0000313" key="3">
    <source>
        <dbReference type="Proteomes" id="UP001055658"/>
    </source>
</evidence>
<gene>
    <name evidence="2" type="ORF">MJO52_05040</name>
</gene>
<dbReference type="Proteomes" id="UP001055658">
    <property type="component" value="Chromosome"/>
</dbReference>
<keyword evidence="3" id="KW-1185">Reference proteome</keyword>
<reference evidence="2" key="1">
    <citation type="submission" date="2022-02" db="EMBL/GenBank/DDBJ databases">
        <title>Coral-associated bacteria.</title>
        <authorList>
            <person name="Tang K."/>
            <person name="Wang X."/>
        </authorList>
    </citation>
    <scope>NUCLEOTIDE SEQUENCE</scope>
    <source>
        <strain evidence="2">SCSIO 43006</strain>
    </source>
</reference>
<organism evidence="2 3">
    <name type="scientific">Microbulbifer variabilis</name>
    <dbReference type="NCBI Taxonomy" id="266805"/>
    <lineage>
        <taxon>Bacteria</taxon>
        <taxon>Pseudomonadati</taxon>
        <taxon>Pseudomonadota</taxon>
        <taxon>Gammaproteobacteria</taxon>
        <taxon>Cellvibrionales</taxon>
        <taxon>Microbulbiferaceae</taxon>
        <taxon>Microbulbifer</taxon>
    </lineage>
</organism>
<dbReference type="RefSeq" id="WP_252084855.1">
    <property type="nucleotide sequence ID" value="NZ_CP092418.1"/>
</dbReference>
<dbReference type="Gene3D" id="3.40.50.150">
    <property type="entry name" value="Vaccinia Virus protein VP39"/>
    <property type="match status" value="1"/>
</dbReference>
<dbReference type="EMBL" id="CP092418">
    <property type="protein sequence ID" value="USD22497.1"/>
    <property type="molecule type" value="Genomic_DNA"/>
</dbReference>
<keyword evidence="2" id="KW-0808">Transferase</keyword>
<evidence type="ECO:0000313" key="2">
    <source>
        <dbReference type="EMBL" id="USD22497.1"/>
    </source>
</evidence>
<proteinExistence type="predicted"/>
<dbReference type="GO" id="GO:0008168">
    <property type="term" value="F:methyltransferase activity"/>
    <property type="evidence" value="ECO:0007669"/>
    <property type="project" value="UniProtKB-KW"/>
</dbReference>
<keyword evidence="2" id="KW-0489">Methyltransferase</keyword>
<accession>A0ABY4VEE6</accession>
<dbReference type="GO" id="GO:0032259">
    <property type="term" value="P:methylation"/>
    <property type="evidence" value="ECO:0007669"/>
    <property type="project" value="UniProtKB-KW"/>
</dbReference>
<feature type="domain" description="Methyltransferase" evidence="1">
    <location>
        <begin position="36"/>
        <end position="126"/>
    </location>
</feature>
<protein>
    <submittedName>
        <fullName evidence="2">Class I SAM-dependent methyltransferase</fullName>
    </submittedName>
</protein>